<sequence length="247" mass="28066">MTNQLHLAAQYLAAAGISFLEKKDDDSHTNLGFSTENAILSTRKLGDKEIRLCLNYNLFTLEWNGPDIANSLKLDGTSHAEIVQWIQQMAHQYGLGIYSYDLHYDLPYKIQEDYTFTLQDKHQLETLKKHRILANTVIQQFLNDNHLSSEIRIWPHHFDTGAFTPLEDESGLAIGLGMAIPDTMIDDYYFYISAYQGHDGIDTSNFSSLTAGEWKNEGFKGAVLAISDIDHTTGVRFFNEAFQAYKN</sequence>
<gene>
    <name evidence="1" type="ORF">SAMN04488508_10837</name>
</gene>
<evidence type="ECO:0000313" key="2">
    <source>
        <dbReference type="Proteomes" id="UP000184432"/>
    </source>
</evidence>
<protein>
    <submittedName>
        <fullName evidence="1">Uncharacterized protein</fullName>
    </submittedName>
</protein>
<dbReference type="STRING" id="570521.SAMN04488508_10837"/>
<reference evidence="2" key="1">
    <citation type="submission" date="2016-11" db="EMBL/GenBank/DDBJ databases">
        <authorList>
            <person name="Varghese N."/>
            <person name="Submissions S."/>
        </authorList>
    </citation>
    <scope>NUCLEOTIDE SEQUENCE [LARGE SCALE GENOMIC DNA]</scope>
    <source>
        <strain evidence="2">DSM 22623</strain>
    </source>
</reference>
<dbReference type="AlphaFoldDB" id="A0A1M6ISG0"/>
<keyword evidence="2" id="KW-1185">Reference proteome</keyword>
<dbReference type="OrthoDB" id="1158385at2"/>
<name>A0A1M6ISG0_9FLAO</name>
<evidence type="ECO:0000313" key="1">
    <source>
        <dbReference type="EMBL" id="SHJ37259.1"/>
    </source>
</evidence>
<dbReference type="RefSeq" id="WP_073318820.1">
    <property type="nucleotide sequence ID" value="NZ_FQYP01000008.1"/>
</dbReference>
<dbReference type="Proteomes" id="UP000184432">
    <property type="component" value="Unassembled WGS sequence"/>
</dbReference>
<accession>A0A1M6ISG0</accession>
<organism evidence="1 2">
    <name type="scientific">Aquimarina spongiae</name>
    <dbReference type="NCBI Taxonomy" id="570521"/>
    <lineage>
        <taxon>Bacteria</taxon>
        <taxon>Pseudomonadati</taxon>
        <taxon>Bacteroidota</taxon>
        <taxon>Flavobacteriia</taxon>
        <taxon>Flavobacteriales</taxon>
        <taxon>Flavobacteriaceae</taxon>
        <taxon>Aquimarina</taxon>
    </lineage>
</organism>
<proteinExistence type="predicted"/>
<dbReference type="EMBL" id="FQYP01000008">
    <property type="protein sequence ID" value="SHJ37259.1"/>
    <property type="molecule type" value="Genomic_DNA"/>
</dbReference>